<dbReference type="EMBL" id="MBLM01000014">
    <property type="protein sequence ID" value="OHV44947.1"/>
    <property type="molecule type" value="Genomic_DNA"/>
</dbReference>
<sequence length="293" mass="30485">MATGPDRGSVALPGMSGRHCRSVAPWRGGLVALVAAFAMAACGGDEASSTGPAGVNTAKPSGSASPAAEETGLWPEDFVLTEGTATAGFTGAPEEPSDDSEDTEEDAVLDADFAECLGLSTEEFDAESEASADGLTFTGADGFSTIESSAEIVTGEQAERDRGLLTHPRTRDCMTELFEAQADRSEEEGVVVEAAPVEALPPPAGASAHYRLTMRASGPGGTVEVTTDMLFFIEGQVEVLVSYMNLGEAPQQDRLQQIADQIAEKLRDQQPRSIAGRPREGGPVIRALGPLNL</sequence>
<keyword evidence="3" id="KW-1185">Reference proteome</keyword>
<evidence type="ECO:0008006" key="4">
    <source>
        <dbReference type="Google" id="ProtNLM"/>
    </source>
</evidence>
<dbReference type="Proteomes" id="UP000179627">
    <property type="component" value="Unassembled WGS sequence"/>
</dbReference>
<accession>A0A1S1RG03</accession>
<gene>
    <name evidence="2" type="ORF">CC117_09575</name>
</gene>
<evidence type="ECO:0000313" key="3">
    <source>
        <dbReference type="Proteomes" id="UP000179627"/>
    </source>
</evidence>
<feature type="region of interest" description="Disordered" evidence="1">
    <location>
        <begin position="268"/>
        <end position="293"/>
    </location>
</feature>
<protein>
    <recommendedName>
        <fullName evidence="4">DUF5642 domain-containing protein</fullName>
    </recommendedName>
</protein>
<proteinExistence type="predicted"/>
<feature type="region of interest" description="Disordered" evidence="1">
    <location>
        <begin position="45"/>
        <end position="70"/>
    </location>
</feature>
<name>A0A1S1RG03_9ACTN</name>
<dbReference type="AlphaFoldDB" id="A0A1S1RG03"/>
<evidence type="ECO:0000256" key="1">
    <source>
        <dbReference type="SAM" id="MobiDB-lite"/>
    </source>
</evidence>
<organism evidence="2 3">
    <name type="scientific">Parafrankia colletiae</name>
    <dbReference type="NCBI Taxonomy" id="573497"/>
    <lineage>
        <taxon>Bacteria</taxon>
        <taxon>Bacillati</taxon>
        <taxon>Actinomycetota</taxon>
        <taxon>Actinomycetes</taxon>
        <taxon>Frankiales</taxon>
        <taxon>Frankiaceae</taxon>
        <taxon>Parafrankia</taxon>
    </lineage>
</organism>
<reference evidence="3" key="1">
    <citation type="submission" date="2016-07" db="EMBL/GenBank/DDBJ databases">
        <title>Sequence Frankia sp. strain CcI1.17.</title>
        <authorList>
            <person name="Ghodhbane-Gtari F."/>
            <person name="Swanson E."/>
            <person name="Gueddou A."/>
            <person name="Morris K."/>
            <person name="Hezbri K."/>
            <person name="Ktari A."/>
            <person name="Nouioui I."/>
            <person name="Abebe-Akele F."/>
            <person name="Simpson S."/>
            <person name="Thomas K."/>
            <person name="Gtari M."/>
            <person name="Tisa L.S."/>
            <person name="Hurst S."/>
        </authorList>
    </citation>
    <scope>NUCLEOTIDE SEQUENCE [LARGE SCALE GENOMIC DNA]</scope>
    <source>
        <strain evidence="3">Cc1.17</strain>
    </source>
</reference>
<evidence type="ECO:0000313" key="2">
    <source>
        <dbReference type="EMBL" id="OHV44947.1"/>
    </source>
</evidence>
<comment type="caution">
    <text evidence="2">The sequence shown here is derived from an EMBL/GenBank/DDBJ whole genome shotgun (WGS) entry which is preliminary data.</text>
</comment>